<dbReference type="InterPro" id="IPR000560">
    <property type="entry name" value="His_Pase_clade-2"/>
</dbReference>
<dbReference type="InterPro" id="IPR050645">
    <property type="entry name" value="Histidine_acid_phosphatase"/>
</dbReference>
<dbReference type="InterPro" id="IPR029033">
    <property type="entry name" value="His_PPase_superfam"/>
</dbReference>
<dbReference type="Pfam" id="PF00328">
    <property type="entry name" value="His_Phos_2"/>
    <property type="match status" value="1"/>
</dbReference>
<dbReference type="InterPro" id="IPR033379">
    <property type="entry name" value="Acid_Pase_AS"/>
</dbReference>
<dbReference type="Gene3D" id="3.40.50.1240">
    <property type="entry name" value="Phosphoglycerate mutase-like"/>
    <property type="match status" value="1"/>
</dbReference>
<keyword evidence="4" id="KW-1185">Reference proteome</keyword>
<proteinExistence type="inferred from homology"/>
<gene>
    <name evidence="3" type="ORF">N0F65_007873</name>
</gene>
<evidence type="ECO:0000256" key="1">
    <source>
        <dbReference type="ARBA" id="ARBA00005375"/>
    </source>
</evidence>
<dbReference type="Proteomes" id="UP001146120">
    <property type="component" value="Unassembled WGS sequence"/>
</dbReference>
<dbReference type="PANTHER" id="PTHR11567">
    <property type="entry name" value="ACID PHOSPHATASE-RELATED"/>
    <property type="match status" value="1"/>
</dbReference>
<comment type="caution">
    <text evidence="3">The sequence shown here is derived from an EMBL/GenBank/DDBJ whole genome shotgun (WGS) entry which is preliminary data.</text>
</comment>
<protein>
    <recommendedName>
        <fullName evidence="5">Acid phosphatase</fullName>
    </recommendedName>
</protein>
<sequence length="409" mass="45859">MANSPAEAAPATPARELELRHVLLFHRHGDRTPVLAGIGSKMTPSAEEDEFWESRIATPAQLAELDAVGKVVGAHPSIAPYAEPRHGGTWPGGQLTQKGVEEMRSKGRQLRERYGHVIDDHSVAHQHVYVLSTNIRRTIQSVQCLLHGMFHDDDNDDADKVDKAKVDAADDTAAKKPVFHIRTFERNTIAPQHPLRVFGEIEMIVADDVQLRSESDRKQTEELAQKVREAVGIPDGTPVPWTAVRDIMTCRKAHDLPLPEGITDAVFDQICAYDAWLWHRLYSRKDFNTQWFVDGVDTVYAHLKQVVATLVHESAATEHPPKLSFFSAHDNSIVALLSALQVQVNDALPEYGTIVAFEVYEDKATHQHFIKVLFDDKEVPFKCHEHDPLCPFTHVEALALEFLGPRETL</sequence>
<evidence type="ECO:0000313" key="4">
    <source>
        <dbReference type="Proteomes" id="UP001146120"/>
    </source>
</evidence>
<comment type="similarity">
    <text evidence="1">Belongs to the histidine acid phosphatase family.</text>
</comment>
<evidence type="ECO:0000313" key="3">
    <source>
        <dbReference type="EMBL" id="DBA00229.1"/>
    </source>
</evidence>
<keyword evidence="2" id="KW-0378">Hydrolase</keyword>
<dbReference type="AlphaFoldDB" id="A0AAV2Z3U1"/>
<reference evidence="3" key="2">
    <citation type="journal article" date="2023" name="Microbiol Resour">
        <title>Decontamination and Annotation of the Draft Genome Sequence of the Oomycete Lagenidium giganteum ARSEF 373.</title>
        <authorList>
            <person name="Morgan W.R."/>
            <person name="Tartar A."/>
        </authorList>
    </citation>
    <scope>NUCLEOTIDE SEQUENCE</scope>
    <source>
        <strain evidence="3">ARSEF 373</strain>
    </source>
</reference>
<dbReference type="PANTHER" id="PTHR11567:SF110">
    <property type="entry name" value="2-PHOSPHOXYLOSE PHOSPHATASE 1"/>
    <property type="match status" value="1"/>
</dbReference>
<accession>A0AAV2Z3U1</accession>
<dbReference type="PROSITE" id="PS00778">
    <property type="entry name" value="HIS_ACID_PHOSPHAT_2"/>
    <property type="match status" value="1"/>
</dbReference>
<evidence type="ECO:0000256" key="2">
    <source>
        <dbReference type="ARBA" id="ARBA00022801"/>
    </source>
</evidence>
<evidence type="ECO:0008006" key="5">
    <source>
        <dbReference type="Google" id="ProtNLM"/>
    </source>
</evidence>
<reference evidence="3" key="1">
    <citation type="submission" date="2022-11" db="EMBL/GenBank/DDBJ databases">
        <authorList>
            <person name="Morgan W.R."/>
            <person name="Tartar A."/>
        </authorList>
    </citation>
    <scope>NUCLEOTIDE SEQUENCE</scope>
    <source>
        <strain evidence="3">ARSEF 373</strain>
    </source>
</reference>
<organism evidence="3 4">
    <name type="scientific">Lagenidium giganteum</name>
    <dbReference type="NCBI Taxonomy" id="4803"/>
    <lineage>
        <taxon>Eukaryota</taxon>
        <taxon>Sar</taxon>
        <taxon>Stramenopiles</taxon>
        <taxon>Oomycota</taxon>
        <taxon>Peronosporomycetes</taxon>
        <taxon>Pythiales</taxon>
        <taxon>Pythiaceae</taxon>
    </lineage>
</organism>
<name>A0AAV2Z3U1_9STRA</name>
<dbReference type="CDD" id="cd07061">
    <property type="entry name" value="HP_HAP_like"/>
    <property type="match status" value="1"/>
</dbReference>
<dbReference type="EMBL" id="DAKRPA010000067">
    <property type="protein sequence ID" value="DBA00229.1"/>
    <property type="molecule type" value="Genomic_DNA"/>
</dbReference>
<dbReference type="GO" id="GO:0016791">
    <property type="term" value="F:phosphatase activity"/>
    <property type="evidence" value="ECO:0007669"/>
    <property type="project" value="TreeGrafter"/>
</dbReference>
<dbReference type="SUPFAM" id="SSF53254">
    <property type="entry name" value="Phosphoglycerate mutase-like"/>
    <property type="match status" value="1"/>
</dbReference>